<keyword evidence="3" id="KW-0804">Transcription</keyword>
<dbReference type="PROSITE" id="PS01081">
    <property type="entry name" value="HTH_TETR_1"/>
    <property type="match status" value="1"/>
</dbReference>
<accession>A0ABP9ERM1</accession>
<dbReference type="Pfam" id="PF17754">
    <property type="entry name" value="TetR_C_14"/>
    <property type="match status" value="1"/>
</dbReference>
<organism evidence="6 7">
    <name type="scientific">Actinomycetospora straminea</name>
    <dbReference type="NCBI Taxonomy" id="663607"/>
    <lineage>
        <taxon>Bacteria</taxon>
        <taxon>Bacillati</taxon>
        <taxon>Actinomycetota</taxon>
        <taxon>Actinomycetes</taxon>
        <taxon>Pseudonocardiales</taxon>
        <taxon>Pseudonocardiaceae</taxon>
        <taxon>Actinomycetospora</taxon>
    </lineage>
</organism>
<dbReference type="Proteomes" id="UP001500457">
    <property type="component" value="Unassembled WGS sequence"/>
</dbReference>
<dbReference type="Pfam" id="PF00440">
    <property type="entry name" value="TetR_N"/>
    <property type="match status" value="1"/>
</dbReference>
<keyword evidence="1" id="KW-0805">Transcription regulation</keyword>
<reference evidence="7" key="1">
    <citation type="journal article" date="2019" name="Int. J. Syst. Evol. Microbiol.">
        <title>The Global Catalogue of Microorganisms (GCM) 10K type strain sequencing project: providing services to taxonomists for standard genome sequencing and annotation.</title>
        <authorList>
            <consortium name="The Broad Institute Genomics Platform"/>
            <consortium name="The Broad Institute Genome Sequencing Center for Infectious Disease"/>
            <person name="Wu L."/>
            <person name="Ma J."/>
        </authorList>
    </citation>
    <scope>NUCLEOTIDE SEQUENCE [LARGE SCALE GENOMIC DNA]</scope>
    <source>
        <strain evidence="7">JCM 17983</strain>
    </source>
</reference>
<dbReference type="Gene3D" id="1.10.10.60">
    <property type="entry name" value="Homeodomain-like"/>
    <property type="match status" value="1"/>
</dbReference>
<feature type="DNA-binding region" description="H-T-H motif" evidence="4">
    <location>
        <begin position="37"/>
        <end position="56"/>
    </location>
</feature>
<dbReference type="InterPro" id="IPR023772">
    <property type="entry name" value="DNA-bd_HTH_TetR-type_CS"/>
</dbReference>
<dbReference type="Gene3D" id="1.10.357.10">
    <property type="entry name" value="Tetracycline Repressor, domain 2"/>
    <property type="match status" value="1"/>
</dbReference>
<evidence type="ECO:0000256" key="1">
    <source>
        <dbReference type="ARBA" id="ARBA00023015"/>
    </source>
</evidence>
<dbReference type="SUPFAM" id="SSF46689">
    <property type="entry name" value="Homeodomain-like"/>
    <property type="match status" value="1"/>
</dbReference>
<evidence type="ECO:0000313" key="6">
    <source>
        <dbReference type="EMBL" id="GAA4885506.1"/>
    </source>
</evidence>
<evidence type="ECO:0000256" key="4">
    <source>
        <dbReference type="PROSITE-ProRule" id="PRU00335"/>
    </source>
</evidence>
<feature type="domain" description="HTH tetR-type" evidence="5">
    <location>
        <begin position="14"/>
        <end position="74"/>
    </location>
</feature>
<dbReference type="PANTHER" id="PTHR30055">
    <property type="entry name" value="HTH-TYPE TRANSCRIPTIONAL REGULATOR RUTR"/>
    <property type="match status" value="1"/>
</dbReference>
<dbReference type="PANTHER" id="PTHR30055:SF238">
    <property type="entry name" value="MYCOFACTOCIN BIOSYNTHESIS TRANSCRIPTIONAL REGULATOR MFTR-RELATED"/>
    <property type="match status" value="1"/>
</dbReference>
<evidence type="ECO:0000313" key="7">
    <source>
        <dbReference type="Proteomes" id="UP001500457"/>
    </source>
</evidence>
<proteinExistence type="predicted"/>
<keyword evidence="7" id="KW-1185">Reference proteome</keyword>
<dbReference type="PROSITE" id="PS50977">
    <property type="entry name" value="HTH_TETR_2"/>
    <property type="match status" value="1"/>
</dbReference>
<evidence type="ECO:0000256" key="2">
    <source>
        <dbReference type="ARBA" id="ARBA00023125"/>
    </source>
</evidence>
<dbReference type="SUPFAM" id="SSF48498">
    <property type="entry name" value="Tetracyclin repressor-like, C-terminal domain"/>
    <property type="match status" value="1"/>
</dbReference>
<evidence type="ECO:0000259" key="5">
    <source>
        <dbReference type="PROSITE" id="PS50977"/>
    </source>
</evidence>
<keyword evidence="2 4" id="KW-0238">DNA-binding</keyword>
<dbReference type="InterPro" id="IPR009057">
    <property type="entry name" value="Homeodomain-like_sf"/>
</dbReference>
<sequence length="203" mass="21813">MVVVTTGLRERKKLRTRRALGAAALELAVTHGLAEVTVEQIAEAADVSPRTFFNYFSSKEEAVVAADVERARDMGERLAARPAGEPVLESVRAVMRAMLGDAPRSREWIAQARLVKSEPSLVPQQLAAYAASERRLTAILAERTGLDATDLYPAVTAAAVMAAMRVATTRWLESDEHGDLAGVVDRVIDLLADGLRDAPAPGP</sequence>
<name>A0ABP9ERM1_9PSEU</name>
<dbReference type="InterPro" id="IPR001647">
    <property type="entry name" value="HTH_TetR"/>
</dbReference>
<evidence type="ECO:0000256" key="3">
    <source>
        <dbReference type="ARBA" id="ARBA00023163"/>
    </source>
</evidence>
<comment type="caution">
    <text evidence="6">The sequence shown here is derived from an EMBL/GenBank/DDBJ whole genome shotgun (WGS) entry which is preliminary data.</text>
</comment>
<protein>
    <submittedName>
        <fullName evidence="6">TetR/AcrR family transcriptional regulator</fullName>
    </submittedName>
</protein>
<gene>
    <name evidence="6" type="ORF">GCM10023203_42350</name>
</gene>
<dbReference type="InterPro" id="IPR041347">
    <property type="entry name" value="MftR_C"/>
</dbReference>
<dbReference type="InterPro" id="IPR036271">
    <property type="entry name" value="Tet_transcr_reg_TetR-rel_C_sf"/>
</dbReference>
<dbReference type="InterPro" id="IPR050109">
    <property type="entry name" value="HTH-type_TetR-like_transc_reg"/>
</dbReference>
<dbReference type="EMBL" id="BAABHQ010000013">
    <property type="protein sequence ID" value="GAA4885506.1"/>
    <property type="molecule type" value="Genomic_DNA"/>
</dbReference>